<protein>
    <recommendedName>
        <fullName evidence="3">Response regulatory domain-containing protein</fullName>
    </recommendedName>
</protein>
<dbReference type="PROSITE" id="PS50110">
    <property type="entry name" value="RESPONSE_REGULATORY"/>
    <property type="match status" value="1"/>
</dbReference>
<organism evidence="4 5">
    <name type="scientific">Gemmata massiliana</name>
    <dbReference type="NCBI Taxonomy" id="1210884"/>
    <lineage>
        <taxon>Bacteria</taxon>
        <taxon>Pseudomonadati</taxon>
        <taxon>Planctomycetota</taxon>
        <taxon>Planctomycetia</taxon>
        <taxon>Gemmatales</taxon>
        <taxon>Gemmataceae</taxon>
        <taxon>Gemmata</taxon>
    </lineage>
</organism>
<keyword evidence="1 2" id="KW-0597">Phosphoprotein</keyword>
<dbReference type="Gene3D" id="3.30.450.40">
    <property type="match status" value="1"/>
</dbReference>
<gene>
    <name evidence="4" type="ORF">SOIL9_39950</name>
</gene>
<feature type="modified residue" description="4-aspartylphosphate" evidence="2">
    <location>
        <position position="55"/>
    </location>
</feature>
<dbReference type="GO" id="GO:0000160">
    <property type="term" value="P:phosphorelay signal transduction system"/>
    <property type="evidence" value="ECO:0007669"/>
    <property type="project" value="InterPro"/>
</dbReference>
<dbReference type="RefSeq" id="WP_162668401.1">
    <property type="nucleotide sequence ID" value="NZ_LR593886.1"/>
</dbReference>
<evidence type="ECO:0000313" key="5">
    <source>
        <dbReference type="Proteomes" id="UP000464178"/>
    </source>
</evidence>
<proteinExistence type="predicted"/>
<dbReference type="SMART" id="SM00448">
    <property type="entry name" value="REC"/>
    <property type="match status" value="1"/>
</dbReference>
<dbReference type="PANTHER" id="PTHR44591">
    <property type="entry name" value="STRESS RESPONSE REGULATOR PROTEIN 1"/>
    <property type="match status" value="1"/>
</dbReference>
<dbReference type="KEGG" id="gms:SOIL9_39950"/>
<evidence type="ECO:0000313" key="4">
    <source>
        <dbReference type="EMBL" id="VTR93719.1"/>
    </source>
</evidence>
<evidence type="ECO:0000256" key="1">
    <source>
        <dbReference type="ARBA" id="ARBA00022553"/>
    </source>
</evidence>
<evidence type="ECO:0000259" key="3">
    <source>
        <dbReference type="PROSITE" id="PS50110"/>
    </source>
</evidence>
<evidence type="ECO:0000256" key="2">
    <source>
        <dbReference type="PROSITE-ProRule" id="PRU00169"/>
    </source>
</evidence>
<dbReference type="InterPro" id="IPR050595">
    <property type="entry name" value="Bact_response_regulator"/>
</dbReference>
<sequence>MTDTVLIVDDEESVRRTFQEWLTTSMPDARVFAVADSESALRIANEHAVDLAVLDWNLGSGSDGLRLLEDLVEFQPDVVAILVTGFAHQATPLDALRMGVRDYIDKNQDLNRETFVAAIRRQLDRIRPVKQQRELNHRLATFREAVEKVLPIVQTSAAFNDPVPLPAAVKSLLRFVIRGTRAVDGALIVRHTAADGTESTVAYGADGVPLPAPPVSFGKSLAASVISFQKPVALDASDSDALGSLELFPFEANRSCILAAPLRVATDTVVVVELFDKAAPGFSDDDRRLVMSAAELGTDLLRQAVAERQTHKLLFDAVDAALKATSDFSTAPAPAPDTSAPLSSVMAKLKEGLGADSNATAPPDTTLRLVEAVRAIAVKHGPSAVEHCVRAVNDLRALLDEITGSA</sequence>
<dbReference type="AlphaFoldDB" id="A0A6P2CXT8"/>
<dbReference type="Pfam" id="PF00072">
    <property type="entry name" value="Response_reg"/>
    <property type="match status" value="1"/>
</dbReference>
<reference evidence="4 5" key="1">
    <citation type="submission" date="2019-05" db="EMBL/GenBank/DDBJ databases">
        <authorList>
            <consortium name="Science for Life Laboratories"/>
        </authorList>
    </citation>
    <scope>NUCLEOTIDE SEQUENCE [LARGE SCALE GENOMIC DNA]</scope>
    <source>
        <strain evidence="4">Soil9</strain>
    </source>
</reference>
<dbReference type="PANTHER" id="PTHR44591:SF21">
    <property type="entry name" value="TWO-COMPONENT RESPONSE REGULATOR"/>
    <property type="match status" value="1"/>
</dbReference>
<dbReference type="SUPFAM" id="SSF55781">
    <property type="entry name" value="GAF domain-like"/>
    <property type="match status" value="1"/>
</dbReference>
<dbReference type="SUPFAM" id="SSF52172">
    <property type="entry name" value="CheY-like"/>
    <property type="match status" value="1"/>
</dbReference>
<dbReference type="EMBL" id="LR593886">
    <property type="protein sequence ID" value="VTR93719.1"/>
    <property type="molecule type" value="Genomic_DNA"/>
</dbReference>
<accession>A0A6P2CXT8</accession>
<dbReference type="InterPro" id="IPR011006">
    <property type="entry name" value="CheY-like_superfamily"/>
</dbReference>
<dbReference type="Proteomes" id="UP000464178">
    <property type="component" value="Chromosome"/>
</dbReference>
<feature type="domain" description="Response regulatory" evidence="3">
    <location>
        <begin position="4"/>
        <end position="121"/>
    </location>
</feature>
<dbReference type="InterPro" id="IPR029016">
    <property type="entry name" value="GAF-like_dom_sf"/>
</dbReference>
<dbReference type="Gene3D" id="3.40.50.2300">
    <property type="match status" value="1"/>
</dbReference>
<dbReference type="CDD" id="cd00156">
    <property type="entry name" value="REC"/>
    <property type="match status" value="1"/>
</dbReference>
<name>A0A6P2CXT8_9BACT</name>
<keyword evidence="5" id="KW-1185">Reference proteome</keyword>
<dbReference type="InterPro" id="IPR001789">
    <property type="entry name" value="Sig_transdc_resp-reg_receiver"/>
</dbReference>